<feature type="region of interest" description="Disordered" evidence="2">
    <location>
        <begin position="291"/>
        <end position="343"/>
    </location>
</feature>
<evidence type="ECO:0000313" key="4">
    <source>
        <dbReference type="EMBL" id="RKF59052.1"/>
    </source>
</evidence>
<dbReference type="Pfam" id="PF08518">
    <property type="entry name" value="GIT_SHD"/>
    <property type="match status" value="2"/>
</dbReference>
<gene>
    <name evidence="4" type="ORF">OnM2_063037</name>
</gene>
<dbReference type="Pfam" id="PF23742">
    <property type="entry name" value="VBS_C3G9"/>
    <property type="match status" value="1"/>
</dbReference>
<organism evidence="4 5">
    <name type="scientific">Erysiphe neolycopersici</name>
    <dbReference type="NCBI Taxonomy" id="212602"/>
    <lineage>
        <taxon>Eukaryota</taxon>
        <taxon>Fungi</taxon>
        <taxon>Dikarya</taxon>
        <taxon>Ascomycota</taxon>
        <taxon>Pezizomycotina</taxon>
        <taxon>Leotiomycetes</taxon>
        <taxon>Erysiphales</taxon>
        <taxon>Erysiphaceae</taxon>
        <taxon>Erysiphe</taxon>
    </lineage>
</organism>
<dbReference type="InterPro" id="IPR013724">
    <property type="entry name" value="GIT_SHD"/>
</dbReference>
<evidence type="ECO:0000256" key="2">
    <source>
        <dbReference type="SAM" id="MobiDB-lite"/>
    </source>
</evidence>
<dbReference type="Proteomes" id="UP000286134">
    <property type="component" value="Unassembled WGS sequence"/>
</dbReference>
<keyword evidence="5" id="KW-1185">Reference proteome</keyword>
<dbReference type="SMART" id="SM00555">
    <property type="entry name" value="GIT"/>
    <property type="match status" value="2"/>
</dbReference>
<dbReference type="EMBL" id="MCFK01006350">
    <property type="protein sequence ID" value="RKF59052.1"/>
    <property type="molecule type" value="Genomic_DNA"/>
</dbReference>
<feature type="compositionally biased region" description="Polar residues" evidence="2">
    <location>
        <begin position="255"/>
        <end position="269"/>
    </location>
</feature>
<feature type="region of interest" description="Disordered" evidence="2">
    <location>
        <begin position="166"/>
        <end position="199"/>
    </location>
</feature>
<dbReference type="OrthoDB" id="5588096at2759"/>
<dbReference type="GO" id="GO:1902716">
    <property type="term" value="C:cell cortex of growing cell tip"/>
    <property type="evidence" value="ECO:0007669"/>
    <property type="project" value="TreeGrafter"/>
</dbReference>
<feature type="coiled-coil region" evidence="1">
    <location>
        <begin position="519"/>
        <end position="546"/>
    </location>
</feature>
<reference evidence="4 5" key="1">
    <citation type="journal article" date="2018" name="BMC Genomics">
        <title>Comparative genome analyses reveal sequence features reflecting distinct modes of host-adaptation between dicot and monocot powdery mildew.</title>
        <authorList>
            <person name="Wu Y."/>
            <person name="Ma X."/>
            <person name="Pan Z."/>
            <person name="Kale S.D."/>
            <person name="Song Y."/>
            <person name="King H."/>
            <person name="Zhang Q."/>
            <person name="Presley C."/>
            <person name="Deng X."/>
            <person name="Wei C.I."/>
            <person name="Xiao S."/>
        </authorList>
    </citation>
    <scope>NUCLEOTIDE SEQUENCE [LARGE SCALE GENOMIC DNA]</scope>
    <source>
        <strain evidence="4">UMSG2</strain>
    </source>
</reference>
<keyword evidence="1" id="KW-0175">Coiled coil</keyword>
<dbReference type="GO" id="GO:0005078">
    <property type="term" value="F:MAP-kinase scaffold activity"/>
    <property type="evidence" value="ECO:0007669"/>
    <property type="project" value="TreeGrafter"/>
</dbReference>
<feature type="region of interest" description="Disordered" evidence="2">
    <location>
        <begin position="1"/>
        <end position="82"/>
    </location>
</feature>
<feature type="compositionally biased region" description="Low complexity" evidence="2">
    <location>
        <begin position="65"/>
        <end position="82"/>
    </location>
</feature>
<comment type="caution">
    <text evidence="4">The sequence shown here is derived from an EMBL/GenBank/DDBJ whole genome shotgun (WGS) entry which is preliminary data.</text>
</comment>
<feature type="compositionally biased region" description="Acidic residues" evidence="2">
    <location>
        <begin position="310"/>
        <end position="337"/>
    </location>
</feature>
<dbReference type="AlphaFoldDB" id="A0A420HNP7"/>
<feature type="compositionally biased region" description="Polar residues" evidence="2">
    <location>
        <begin position="52"/>
        <end position="64"/>
    </location>
</feature>
<name>A0A420HNP7_9PEZI</name>
<feature type="domain" description="GIT Spa2 homology (SHD)" evidence="3">
    <location>
        <begin position="133"/>
        <end position="163"/>
    </location>
</feature>
<dbReference type="STRING" id="212602.A0A420HNP7"/>
<feature type="compositionally biased region" description="Polar residues" evidence="2">
    <location>
        <begin position="295"/>
        <end position="308"/>
    </location>
</feature>
<protein>
    <submittedName>
        <fullName evidence="4">SpaA/cell polarity protein</fullName>
    </submittedName>
</protein>
<feature type="domain" description="GIT Spa2 homology (SHD)" evidence="3">
    <location>
        <begin position="190"/>
        <end position="224"/>
    </location>
</feature>
<feature type="region of interest" description="Disordered" evidence="2">
    <location>
        <begin position="231"/>
        <end position="274"/>
    </location>
</feature>
<dbReference type="PANTHER" id="PTHR21601">
    <property type="entry name" value="SPA2 PROTEIN"/>
    <property type="match status" value="1"/>
</dbReference>
<sequence>MSVRNSPLTPISLGGDDEGSSTLKFPTLETDYTHQKNWAPLASPPVSSSSSTMSRNFQVKGATTSNGNSGAPSSPSSIARPSEAIRTFIQSESVMDRNQEKYESILYEHYLALKRYTSTTLKNDSGNPKPNRARDKLLRLSSVQFQELSTDIFDELVRRQQVERRLGINGTPPPPFLPPREKFHPKRNQARQKLSTLPPPRFRDLATDVFLELERRFPRFSSEDALKTVKPVSTGGVPSRIDLPSSGNRLRRPSETNSATFSVRSNSRSGPMIYNNDALLSPNLSAYEFGRPTPKSFQSSTIVPNKSTIVEDDETGGEEGGDESREEEAKEGEEESREGDAFGLEEAARTDFNENDNGSSPADTYQQQIKTLNYLLKSTEENLKQKDNELNNVTKNQTERVAQAETEKKEFKEQIVKLEARLADAQSLNEKLKTELDRVQAAHANENSDLQAQIQVLKASQVSAREIKVSSETERENESLKEDLIQQRRVAEDVCFQAQEILKEMRILSEQSRSSNEREEYLSKNIQRLEAEVKDWKEKYVKTKTKLKNFRGSSSDLAIQRDAARILSDSEFTDINGMIKDVNVIKFQISIDELLRSSRTEQLEKILELMKNVIYNVRNITQDIVEVTSSGEEVTLQQKKLKYNVTITAKNLITASKNFVAAKGLSPVSLLDAAASHLTSAIIELLRSVKIRLTPGVELESDDDMEDMSFIHAVDDSLVRKPDSENMVSSQNEISSKPFRGLGSVRLSTNSSMYSPISSPREEDPITPFSSNYDSWTNPKIPISQQSLSNGFRSIDSYPSMKSTLNVKARNNVEKLKIYLEDQTALLVQNVQSLVTAIRSESGITATGNSINAISDVVGNVIYNTEKAMIADKNSELRSQGEPVIRQLKEVQERLIEAGLIGRQIADEGRDDDESEKAWRSWNQSLPPIAFEIAREMKELVIRVDALDAVSMKDGTGID</sequence>
<proteinExistence type="predicted"/>
<dbReference type="PANTHER" id="PTHR21601:SF0">
    <property type="entry name" value="PROTEIN SPA2-RELATED"/>
    <property type="match status" value="1"/>
</dbReference>
<evidence type="ECO:0000313" key="5">
    <source>
        <dbReference type="Proteomes" id="UP000286134"/>
    </source>
</evidence>
<evidence type="ECO:0000259" key="3">
    <source>
        <dbReference type="SMART" id="SM00555"/>
    </source>
</evidence>
<feature type="coiled-coil region" evidence="1">
    <location>
        <begin position="362"/>
        <end position="490"/>
    </location>
</feature>
<dbReference type="GO" id="GO:0005826">
    <property type="term" value="C:actomyosin contractile ring"/>
    <property type="evidence" value="ECO:0007669"/>
    <property type="project" value="TreeGrafter"/>
</dbReference>
<dbReference type="InterPro" id="IPR056439">
    <property type="entry name" value="VBS_C3G9"/>
</dbReference>
<dbReference type="InterPro" id="IPR039892">
    <property type="entry name" value="Spa2/Sph1"/>
</dbReference>
<evidence type="ECO:0000256" key="1">
    <source>
        <dbReference type="SAM" id="Coils"/>
    </source>
</evidence>
<accession>A0A420HNP7</accession>